<keyword evidence="6 7" id="KW-0472">Membrane</keyword>
<keyword evidence="11" id="KW-1185">Reference proteome</keyword>
<evidence type="ECO:0000256" key="3">
    <source>
        <dbReference type="ARBA" id="ARBA00022475"/>
    </source>
</evidence>
<comment type="subcellular location">
    <subcellularLocation>
        <location evidence="1 7">Cell membrane</location>
        <topology evidence="1 7">Multi-pass membrane protein</topology>
    </subcellularLocation>
</comment>
<dbReference type="CDD" id="cd06261">
    <property type="entry name" value="TM_PBP2"/>
    <property type="match status" value="1"/>
</dbReference>
<evidence type="ECO:0000256" key="1">
    <source>
        <dbReference type="ARBA" id="ARBA00004651"/>
    </source>
</evidence>
<dbReference type="PROSITE" id="PS50928">
    <property type="entry name" value="ABC_TM1"/>
    <property type="match status" value="1"/>
</dbReference>
<keyword evidence="3" id="KW-1003">Cell membrane</keyword>
<dbReference type="Pfam" id="PF00528">
    <property type="entry name" value="BPD_transp_1"/>
    <property type="match status" value="1"/>
</dbReference>
<feature type="domain" description="ABC transmembrane type-1" evidence="9">
    <location>
        <begin position="93"/>
        <end position="286"/>
    </location>
</feature>
<comment type="caution">
    <text evidence="10">The sequence shown here is derived from an EMBL/GenBank/DDBJ whole genome shotgun (WGS) entry which is preliminary data.</text>
</comment>
<evidence type="ECO:0000313" key="10">
    <source>
        <dbReference type="EMBL" id="GIM73391.1"/>
    </source>
</evidence>
<evidence type="ECO:0000259" key="9">
    <source>
        <dbReference type="PROSITE" id="PS50928"/>
    </source>
</evidence>
<evidence type="ECO:0000313" key="11">
    <source>
        <dbReference type="Proteomes" id="UP000681340"/>
    </source>
</evidence>
<name>A0A919VR72_9ACTN</name>
<proteinExistence type="inferred from homology"/>
<dbReference type="RefSeq" id="WP_212991510.1">
    <property type="nucleotide sequence ID" value="NZ_BAABEA010000054.1"/>
</dbReference>
<dbReference type="InterPro" id="IPR035906">
    <property type="entry name" value="MetI-like_sf"/>
</dbReference>
<dbReference type="AlphaFoldDB" id="A0A919VR72"/>
<keyword evidence="2 7" id="KW-0813">Transport</keyword>
<feature type="transmembrane region" description="Helical" evidence="7">
    <location>
        <begin position="33"/>
        <end position="54"/>
    </location>
</feature>
<feature type="transmembrane region" description="Helical" evidence="7">
    <location>
        <begin position="92"/>
        <end position="119"/>
    </location>
</feature>
<evidence type="ECO:0000256" key="8">
    <source>
        <dbReference type="SAM" id="MobiDB-lite"/>
    </source>
</evidence>
<dbReference type="InterPro" id="IPR000515">
    <property type="entry name" value="MetI-like"/>
</dbReference>
<comment type="similarity">
    <text evidence="7">Belongs to the binding-protein-dependent transport system permease family.</text>
</comment>
<dbReference type="GO" id="GO:0005886">
    <property type="term" value="C:plasma membrane"/>
    <property type="evidence" value="ECO:0007669"/>
    <property type="project" value="UniProtKB-SubCell"/>
</dbReference>
<feature type="transmembrane region" description="Helical" evidence="7">
    <location>
        <begin position="163"/>
        <end position="186"/>
    </location>
</feature>
<sequence length="300" mass="32932">MAISTRPAPPRHGVSVTSSGGGGRRRSSLRLNWFGGSFSWLWLIVVMLPIYWIVITSFKTRANYYAQNPLVPPSAPTLDNYRLVIEAEFTRYFVNSVIVTAGAVLPATLISFMAAYGIVRGSAGSRFLRSVNGLFLMGLAIPLQAVIIPIYLIIIRLQMYDTLLAIILPSIAFAIPLSVLVLANFIRDVPKELFESMRLDGATEWGTLWRLAFPLVRPALVTVVIYQGLGVWNGFILPLILTQSPDQRTLPLGLWSFQGQYGVNVPAVLASVVLTTLPILILYAIGRRQLLSGLTAGFGK</sequence>
<evidence type="ECO:0000256" key="6">
    <source>
        <dbReference type="ARBA" id="ARBA00023136"/>
    </source>
</evidence>
<dbReference type="Gene3D" id="1.10.3720.10">
    <property type="entry name" value="MetI-like"/>
    <property type="match status" value="1"/>
</dbReference>
<gene>
    <name evidence="10" type="ORF">Aau02nite_55800</name>
</gene>
<evidence type="ECO:0000256" key="4">
    <source>
        <dbReference type="ARBA" id="ARBA00022692"/>
    </source>
</evidence>
<dbReference type="GO" id="GO:0055085">
    <property type="term" value="P:transmembrane transport"/>
    <property type="evidence" value="ECO:0007669"/>
    <property type="project" value="InterPro"/>
</dbReference>
<dbReference type="PANTHER" id="PTHR43744:SF12">
    <property type="entry name" value="ABC TRANSPORTER PERMEASE PROTEIN MG189-RELATED"/>
    <property type="match status" value="1"/>
</dbReference>
<keyword evidence="4 7" id="KW-0812">Transmembrane</keyword>
<dbReference type="SUPFAM" id="SSF161098">
    <property type="entry name" value="MetI-like"/>
    <property type="match status" value="1"/>
</dbReference>
<evidence type="ECO:0000256" key="2">
    <source>
        <dbReference type="ARBA" id="ARBA00022448"/>
    </source>
</evidence>
<dbReference type="Proteomes" id="UP000681340">
    <property type="component" value="Unassembled WGS sequence"/>
</dbReference>
<dbReference type="EMBL" id="BOQL01000044">
    <property type="protein sequence ID" value="GIM73391.1"/>
    <property type="molecule type" value="Genomic_DNA"/>
</dbReference>
<reference evidence="10" key="1">
    <citation type="submission" date="2021-03" db="EMBL/GenBank/DDBJ databases">
        <title>Whole genome shotgun sequence of Actinoplanes auranticolor NBRC 12245.</title>
        <authorList>
            <person name="Komaki H."/>
            <person name="Tamura T."/>
        </authorList>
    </citation>
    <scope>NUCLEOTIDE SEQUENCE</scope>
    <source>
        <strain evidence="10">NBRC 12245</strain>
    </source>
</reference>
<feature type="transmembrane region" description="Helical" evidence="7">
    <location>
        <begin position="131"/>
        <end position="157"/>
    </location>
</feature>
<feature type="transmembrane region" description="Helical" evidence="7">
    <location>
        <begin position="261"/>
        <end position="285"/>
    </location>
</feature>
<feature type="region of interest" description="Disordered" evidence="8">
    <location>
        <begin position="1"/>
        <end position="25"/>
    </location>
</feature>
<evidence type="ECO:0000256" key="7">
    <source>
        <dbReference type="RuleBase" id="RU363032"/>
    </source>
</evidence>
<protein>
    <submittedName>
        <fullName evidence="10">ABC transporter permease</fullName>
    </submittedName>
</protein>
<evidence type="ECO:0000256" key="5">
    <source>
        <dbReference type="ARBA" id="ARBA00022989"/>
    </source>
</evidence>
<keyword evidence="5 7" id="KW-1133">Transmembrane helix</keyword>
<dbReference type="PANTHER" id="PTHR43744">
    <property type="entry name" value="ABC TRANSPORTER PERMEASE PROTEIN MG189-RELATED-RELATED"/>
    <property type="match status" value="1"/>
</dbReference>
<organism evidence="10 11">
    <name type="scientific">Actinoplanes auranticolor</name>
    <dbReference type="NCBI Taxonomy" id="47988"/>
    <lineage>
        <taxon>Bacteria</taxon>
        <taxon>Bacillati</taxon>
        <taxon>Actinomycetota</taxon>
        <taxon>Actinomycetes</taxon>
        <taxon>Micromonosporales</taxon>
        <taxon>Micromonosporaceae</taxon>
        <taxon>Actinoplanes</taxon>
    </lineage>
</organism>
<accession>A0A919VR72</accession>
<feature type="transmembrane region" description="Helical" evidence="7">
    <location>
        <begin position="219"/>
        <end position="241"/>
    </location>
</feature>